<feature type="region of interest" description="Disordered" evidence="1">
    <location>
        <begin position="1"/>
        <end position="66"/>
    </location>
</feature>
<organism evidence="2 3">
    <name type="scientific">Gigaspora rosea</name>
    <dbReference type="NCBI Taxonomy" id="44941"/>
    <lineage>
        <taxon>Eukaryota</taxon>
        <taxon>Fungi</taxon>
        <taxon>Fungi incertae sedis</taxon>
        <taxon>Mucoromycota</taxon>
        <taxon>Glomeromycotina</taxon>
        <taxon>Glomeromycetes</taxon>
        <taxon>Diversisporales</taxon>
        <taxon>Gigasporaceae</taxon>
        <taxon>Gigaspora</taxon>
    </lineage>
</organism>
<feature type="compositionally biased region" description="Low complexity" evidence="1">
    <location>
        <begin position="26"/>
        <end position="43"/>
    </location>
</feature>
<evidence type="ECO:0000256" key="1">
    <source>
        <dbReference type="SAM" id="MobiDB-lite"/>
    </source>
</evidence>
<dbReference type="AlphaFoldDB" id="A0A397V8X1"/>
<evidence type="ECO:0000313" key="3">
    <source>
        <dbReference type="Proteomes" id="UP000266673"/>
    </source>
</evidence>
<reference evidence="2 3" key="1">
    <citation type="submission" date="2018-06" db="EMBL/GenBank/DDBJ databases">
        <title>Comparative genomics reveals the genomic features of Rhizophagus irregularis, R. cerebriforme, R. diaphanum and Gigaspora rosea, and their symbiotic lifestyle signature.</title>
        <authorList>
            <person name="Morin E."/>
            <person name="San Clemente H."/>
            <person name="Chen E.C.H."/>
            <person name="De La Providencia I."/>
            <person name="Hainaut M."/>
            <person name="Kuo A."/>
            <person name="Kohler A."/>
            <person name="Murat C."/>
            <person name="Tang N."/>
            <person name="Roy S."/>
            <person name="Loubradou J."/>
            <person name="Henrissat B."/>
            <person name="Grigoriev I.V."/>
            <person name="Corradi N."/>
            <person name="Roux C."/>
            <person name="Martin F.M."/>
        </authorList>
    </citation>
    <scope>NUCLEOTIDE SEQUENCE [LARGE SCALE GENOMIC DNA]</scope>
    <source>
        <strain evidence="2 3">DAOM 194757</strain>
    </source>
</reference>
<feature type="compositionally biased region" description="Acidic residues" evidence="1">
    <location>
        <begin position="44"/>
        <end position="64"/>
    </location>
</feature>
<feature type="region of interest" description="Disordered" evidence="1">
    <location>
        <begin position="85"/>
        <end position="106"/>
    </location>
</feature>
<keyword evidence="3" id="KW-1185">Reference proteome</keyword>
<proteinExistence type="predicted"/>
<name>A0A397V8X1_9GLOM</name>
<dbReference type="OrthoDB" id="1668230at2759"/>
<comment type="caution">
    <text evidence="2">The sequence shown here is derived from an EMBL/GenBank/DDBJ whole genome shotgun (WGS) entry which is preliminary data.</text>
</comment>
<protein>
    <submittedName>
        <fullName evidence="2">Uncharacterized protein</fullName>
    </submittedName>
</protein>
<sequence length="237" mass="26633">MDNSNISKIDNLEEDRSSSPTSTDFEIISNYEDDIISISSSYDNYDESIDESSDEESDSDDENPIELLNDSDFLYSDSDDNQTIYDGDLPQISINSTSSEQQRSSDFLADSDNVQMSGTCESHKTNDWCSKCRPNWLLHINYGNDSNIKNLSISQYLFNRQKIAHCSSCTPTWFDFKNGFTPVMNNDGLLLAKPVFLKPGYKYLPGTKFNVVGLKNIGLTSSPGETYFSDVCTILLL</sequence>
<evidence type="ECO:0000313" key="2">
    <source>
        <dbReference type="EMBL" id="RIB18361.1"/>
    </source>
</evidence>
<feature type="compositionally biased region" description="Polar residues" evidence="1">
    <location>
        <begin position="92"/>
        <end position="105"/>
    </location>
</feature>
<gene>
    <name evidence="2" type="ORF">C2G38_1355376</name>
</gene>
<dbReference type="Proteomes" id="UP000266673">
    <property type="component" value="Unassembled WGS sequence"/>
</dbReference>
<dbReference type="EMBL" id="QKWP01000544">
    <property type="protein sequence ID" value="RIB18361.1"/>
    <property type="molecule type" value="Genomic_DNA"/>
</dbReference>
<accession>A0A397V8X1</accession>